<accession>A0ABW5NLJ3</accession>
<organism evidence="1 2">
    <name type="scientific">Sphingobacterium corticis</name>
    <dbReference type="NCBI Taxonomy" id="1812823"/>
    <lineage>
        <taxon>Bacteria</taxon>
        <taxon>Pseudomonadati</taxon>
        <taxon>Bacteroidota</taxon>
        <taxon>Sphingobacteriia</taxon>
        <taxon>Sphingobacteriales</taxon>
        <taxon>Sphingobacteriaceae</taxon>
        <taxon>Sphingobacterium</taxon>
    </lineage>
</organism>
<protein>
    <recommendedName>
        <fullName evidence="3">Large polyvalent protein associated domain-containing protein</fullName>
    </recommendedName>
</protein>
<sequence length="150" mass="17425">MNTLTFTYRNKTITAPMEVVKKHMSSTEYHLSGKAGQLYIFRCESTKWSLVYGNLTDELRECILDALIMQFEPHIVKTFIYKGERQIVTIGEVSGNSGTWHVMINHYYIGYLLHHSDSGAYSWHIHNGGGWIRPRHMELFIEMLKDGKLN</sequence>
<evidence type="ECO:0000313" key="2">
    <source>
        <dbReference type="Proteomes" id="UP001597393"/>
    </source>
</evidence>
<name>A0ABW5NLJ3_9SPHI</name>
<evidence type="ECO:0008006" key="3">
    <source>
        <dbReference type="Google" id="ProtNLM"/>
    </source>
</evidence>
<dbReference type="RefSeq" id="WP_380870016.1">
    <property type="nucleotide sequence ID" value="NZ_JBHUMA010000006.1"/>
</dbReference>
<dbReference type="EMBL" id="JBHUMA010000006">
    <property type="protein sequence ID" value="MFD2599892.1"/>
    <property type="molecule type" value="Genomic_DNA"/>
</dbReference>
<evidence type="ECO:0000313" key="1">
    <source>
        <dbReference type="EMBL" id="MFD2599892.1"/>
    </source>
</evidence>
<keyword evidence="2" id="KW-1185">Reference proteome</keyword>
<gene>
    <name evidence="1" type="ORF">ACFSQ3_13120</name>
</gene>
<reference evidence="2" key="1">
    <citation type="journal article" date="2019" name="Int. J. Syst. Evol. Microbiol.">
        <title>The Global Catalogue of Microorganisms (GCM) 10K type strain sequencing project: providing services to taxonomists for standard genome sequencing and annotation.</title>
        <authorList>
            <consortium name="The Broad Institute Genomics Platform"/>
            <consortium name="The Broad Institute Genome Sequencing Center for Infectious Disease"/>
            <person name="Wu L."/>
            <person name="Ma J."/>
        </authorList>
    </citation>
    <scope>NUCLEOTIDE SEQUENCE [LARGE SCALE GENOMIC DNA]</scope>
    <source>
        <strain evidence="2">KCTC 42248</strain>
    </source>
</reference>
<dbReference type="Proteomes" id="UP001597393">
    <property type="component" value="Unassembled WGS sequence"/>
</dbReference>
<comment type="caution">
    <text evidence="1">The sequence shown here is derived from an EMBL/GenBank/DDBJ whole genome shotgun (WGS) entry which is preliminary data.</text>
</comment>
<proteinExistence type="predicted"/>